<dbReference type="GO" id="GO:0046872">
    <property type="term" value="F:metal ion binding"/>
    <property type="evidence" value="ECO:0007669"/>
    <property type="project" value="UniProtKB-KW"/>
</dbReference>
<evidence type="ECO:0000256" key="1">
    <source>
        <dbReference type="ARBA" id="ARBA00009308"/>
    </source>
</evidence>
<evidence type="ECO:0000313" key="5">
    <source>
        <dbReference type="Proteomes" id="UP000248724"/>
    </source>
</evidence>
<dbReference type="GO" id="GO:0004493">
    <property type="term" value="F:methylmalonyl-CoA epimerase activity"/>
    <property type="evidence" value="ECO:0007669"/>
    <property type="project" value="TreeGrafter"/>
</dbReference>
<organism evidence="4 5">
    <name type="scientific">Candidatus Aeolococcus gillhamiae</name>
    <dbReference type="NCBI Taxonomy" id="3127015"/>
    <lineage>
        <taxon>Bacteria</taxon>
        <taxon>Bacillati</taxon>
        <taxon>Candidatus Dormiibacterota</taxon>
        <taxon>Candidatus Dormibacteria</taxon>
        <taxon>Candidatus Aeolococcales</taxon>
        <taxon>Candidatus Aeolococcaceae</taxon>
        <taxon>Candidatus Aeolococcus</taxon>
    </lineage>
</organism>
<comment type="caution">
    <text evidence="4">The sequence shown here is derived from an EMBL/GenBank/DDBJ whole genome shotgun (WGS) entry which is preliminary data.</text>
</comment>
<dbReference type="InterPro" id="IPR051785">
    <property type="entry name" value="MMCE/EMCE_epimerase"/>
</dbReference>
<dbReference type="PANTHER" id="PTHR43048">
    <property type="entry name" value="METHYLMALONYL-COA EPIMERASE"/>
    <property type="match status" value="1"/>
</dbReference>
<dbReference type="EMBL" id="QHBU01000153">
    <property type="protein sequence ID" value="PZR80432.1"/>
    <property type="molecule type" value="Genomic_DNA"/>
</dbReference>
<name>A0A2W5Z535_9BACT</name>
<keyword evidence="2" id="KW-0479">Metal-binding</keyword>
<dbReference type="Proteomes" id="UP000248724">
    <property type="component" value="Unassembled WGS sequence"/>
</dbReference>
<evidence type="ECO:0000259" key="3">
    <source>
        <dbReference type="PROSITE" id="PS51819"/>
    </source>
</evidence>
<evidence type="ECO:0000313" key="4">
    <source>
        <dbReference type="EMBL" id="PZR80432.1"/>
    </source>
</evidence>
<sequence>MSAVPHGRFILGRVLTRIDHVGIAVPDIDAAVEAYTRLVGRPPSHRQRVDSDGIEAVMFEVGESRVELLGSTGPDSKIAGFLERRGGGLHHVAYGVDDVQEALDEYTGLGLRTLDSSPRRGAAGRLVAFLHPSAGAGVLTELCMADPEPDHAAE</sequence>
<dbReference type="PANTHER" id="PTHR43048:SF3">
    <property type="entry name" value="METHYLMALONYL-COA EPIMERASE, MITOCHONDRIAL"/>
    <property type="match status" value="1"/>
</dbReference>
<dbReference type="Gene3D" id="3.10.180.10">
    <property type="entry name" value="2,3-Dihydroxybiphenyl 1,2-Dioxygenase, domain 1"/>
    <property type="match status" value="1"/>
</dbReference>
<evidence type="ECO:0000256" key="2">
    <source>
        <dbReference type="ARBA" id="ARBA00022723"/>
    </source>
</evidence>
<dbReference type="CDD" id="cd07249">
    <property type="entry name" value="MMCE"/>
    <property type="match status" value="1"/>
</dbReference>
<dbReference type="SUPFAM" id="SSF54593">
    <property type="entry name" value="Glyoxalase/Bleomycin resistance protein/Dihydroxybiphenyl dioxygenase"/>
    <property type="match status" value="1"/>
</dbReference>
<comment type="similarity">
    <text evidence="1">Belongs to the methylmalonyl-CoA epimerase family.</text>
</comment>
<dbReference type="InterPro" id="IPR029068">
    <property type="entry name" value="Glyas_Bleomycin-R_OHBP_Dase"/>
</dbReference>
<dbReference type="GO" id="GO:0046491">
    <property type="term" value="P:L-methylmalonyl-CoA metabolic process"/>
    <property type="evidence" value="ECO:0007669"/>
    <property type="project" value="TreeGrafter"/>
</dbReference>
<reference evidence="4 5" key="1">
    <citation type="journal article" date="2017" name="Nature">
        <title>Atmospheric trace gases support primary production in Antarctic desert surface soil.</title>
        <authorList>
            <person name="Ji M."/>
            <person name="Greening C."/>
            <person name="Vanwonterghem I."/>
            <person name="Carere C.R."/>
            <person name="Bay S.K."/>
            <person name="Steen J.A."/>
            <person name="Montgomery K."/>
            <person name="Lines T."/>
            <person name="Beardall J."/>
            <person name="van Dorst J."/>
            <person name="Snape I."/>
            <person name="Stott M.B."/>
            <person name="Hugenholtz P."/>
            <person name="Ferrari B.C."/>
        </authorList>
    </citation>
    <scope>NUCLEOTIDE SEQUENCE [LARGE SCALE GENOMIC DNA]</scope>
    <source>
        <strain evidence="4">RRmetagenome_bin12</strain>
    </source>
</reference>
<accession>A0A2W5Z535</accession>
<dbReference type="PROSITE" id="PS51819">
    <property type="entry name" value="VOC"/>
    <property type="match status" value="1"/>
</dbReference>
<dbReference type="Pfam" id="PF13669">
    <property type="entry name" value="Glyoxalase_4"/>
    <property type="match status" value="1"/>
</dbReference>
<dbReference type="InterPro" id="IPR017515">
    <property type="entry name" value="MeMalonyl-CoA_epimerase"/>
</dbReference>
<dbReference type="NCBIfam" id="TIGR03081">
    <property type="entry name" value="metmalonyl_epim"/>
    <property type="match status" value="1"/>
</dbReference>
<protein>
    <submittedName>
        <fullName evidence="4">Methylmalonyl-CoA epimerase</fullName>
    </submittedName>
</protein>
<gene>
    <name evidence="4" type="primary">mce</name>
    <name evidence="4" type="ORF">DLM65_08315</name>
</gene>
<proteinExistence type="inferred from homology"/>
<dbReference type="AlphaFoldDB" id="A0A2W5Z535"/>
<dbReference type="InterPro" id="IPR037523">
    <property type="entry name" value="VOC_core"/>
</dbReference>
<feature type="domain" description="VOC" evidence="3">
    <location>
        <begin position="17"/>
        <end position="145"/>
    </location>
</feature>